<dbReference type="SUPFAM" id="SSF53335">
    <property type="entry name" value="S-adenosyl-L-methionine-dependent methyltransferases"/>
    <property type="match status" value="1"/>
</dbReference>
<dbReference type="GO" id="GO:0005840">
    <property type="term" value="C:ribosome"/>
    <property type="evidence" value="ECO:0007669"/>
    <property type="project" value="UniProtKB-KW"/>
</dbReference>
<dbReference type="KEGG" id="dbc:MFMK1_001071"/>
<accession>A0AAU0UQ07</accession>
<dbReference type="NCBIfam" id="TIGR00406">
    <property type="entry name" value="prmA"/>
    <property type="match status" value="1"/>
</dbReference>
<comment type="catalytic activity">
    <reaction evidence="6">
        <text>L-lysyl-[protein] + 3 S-adenosyl-L-methionine = N(6),N(6),N(6)-trimethyl-L-lysyl-[protein] + 3 S-adenosyl-L-homocysteine + 3 H(+)</text>
        <dbReference type="Rhea" id="RHEA:54192"/>
        <dbReference type="Rhea" id="RHEA-COMP:9752"/>
        <dbReference type="Rhea" id="RHEA-COMP:13826"/>
        <dbReference type="ChEBI" id="CHEBI:15378"/>
        <dbReference type="ChEBI" id="CHEBI:29969"/>
        <dbReference type="ChEBI" id="CHEBI:57856"/>
        <dbReference type="ChEBI" id="CHEBI:59789"/>
        <dbReference type="ChEBI" id="CHEBI:61961"/>
    </reaction>
</comment>
<feature type="binding site" evidence="6">
    <location>
        <position position="246"/>
    </location>
    <ligand>
        <name>S-adenosyl-L-methionine</name>
        <dbReference type="ChEBI" id="CHEBI:59789"/>
    </ligand>
</feature>
<keyword evidence="7" id="KW-0687">Ribonucleoprotein</keyword>
<dbReference type="GO" id="GO:0008276">
    <property type="term" value="F:protein methyltransferase activity"/>
    <property type="evidence" value="ECO:0007669"/>
    <property type="project" value="UniProtKB-UniRule"/>
</dbReference>
<proteinExistence type="inferred from homology"/>
<organism evidence="7 8">
    <name type="scientific">Metallumcola ferriviriculae</name>
    <dbReference type="NCBI Taxonomy" id="3039180"/>
    <lineage>
        <taxon>Bacteria</taxon>
        <taxon>Bacillati</taxon>
        <taxon>Bacillota</taxon>
        <taxon>Clostridia</taxon>
        <taxon>Neomoorellales</taxon>
        <taxon>Desulfitibacteraceae</taxon>
        <taxon>Metallumcola</taxon>
    </lineage>
</organism>
<evidence type="ECO:0000256" key="1">
    <source>
        <dbReference type="ARBA" id="ARBA00009741"/>
    </source>
</evidence>
<dbReference type="Proteomes" id="UP001329915">
    <property type="component" value="Chromosome"/>
</dbReference>
<evidence type="ECO:0000313" key="7">
    <source>
        <dbReference type="EMBL" id="WRO21268.1"/>
    </source>
</evidence>
<keyword evidence="5 6" id="KW-0949">S-adenosyl-L-methionine</keyword>
<dbReference type="GO" id="GO:0005737">
    <property type="term" value="C:cytoplasm"/>
    <property type="evidence" value="ECO:0007669"/>
    <property type="project" value="UniProtKB-SubCell"/>
</dbReference>
<dbReference type="EMBL" id="CP121694">
    <property type="protein sequence ID" value="WRO21268.1"/>
    <property type="molecule type" value="Genomic_DNA"/>
</dbReference>
<evidence type="ECO:0000256" key="2">
    <source>
        <dbReference type="ARBA" id="ARBA00022490"/>
    </source>
</evidence>
<name>A0AAU0UQ07_9FIRM</name>
<keyword evidence="7" id="KW-0689">Ribosomal protein</keyword>
<feature type="binding site" evidence="6">
    <location>
        <position position="160"/>
    </location>
    <ligand>
        <name>S-adenosyl-L-methionine</name>
        <dbReference type="ChEBI" id="CHEBI:59789"/>
    </ligand>
</feature>
<keyword evidence="2 6" id="KW-0963">Cytoplasm</keyword>
<comment type="function">
    <text evidence="6">Methylates ribosomal protein L11.</text>
</comment>
<protein>
    <recommendedName>
        <fullName evidence="6">Ribosomal protein L11 methyltransferase</fullName>
        <shortName evidence="6">L11 Mtase</shortName>
        <ecNumber evidence="6">2.1.1.-</ecNumber>
    </recommendedName>
</protein>
<reference evidence="7 8" key="1">
    <citation type="submission" date="2023-04" db="EMBL/GenBank/DDBJ databases">
        <authorList>
            <person name="Hsu D."/>
        </authorList>
    </citation>
    <scope>NUCLEOTIDE SEQUENCE [LARGE SCALE GENOMIC DNA]</scope>
    <source>
        <strain evidence="7 8">MK1</strain>
    </source>
</reference>
<dbReference type="PANTHER" id="PTHR43648:SF1">
    <property type="entry name" value="ELECTRON TRANSFER FLAVOPROTEIN BETA SUBUNIT LYSINE METHYLTRANSFERASE"/>
    <property type="match status" value="1"/>
</dbReference>
<keyword evidence="3 6" id="KW-0489">Methyltransferase</keyword>
<evidence type="ECO:0000313" key="8">
    <source>
        <dbReference type="Proteomes" id="UP001329915"/>
    </source>
</evidence>
<dbReference type="CDD" id="cd02440">
    <property type="entry name" value="AdoMet_MTases"/>
    <property type="match status" value="1"/>
</dbReference>
<gene>
    <name evidence="6 7" type="primary">prmA</name>
    <name evidence="7" type="ORF">MFMK1_001071</name>
</gene>
<sequence>MEWQEISITTTEDAMESVTDLFYQAGAAGVVIEDPRVVNSYLKEKKWDYYELPLAMVEAESVVVKGYLLKDDRLPQSLLRIRQGLDNLAEYFDDYRAEIALTEVKESDWANAWKRFYKPVKVSERIVIKPTWEQYQLEGNEKVIELDPGMAFGTGTHPTTVMSIRALEQYLPTGARVIDVGAGSGVLAIAAAKLGAEQVLAIDIDPLALKVAAANVEINAVSSRVQVRPGNLLVDVESQADLVVANIIADVIMDLAGQVWQRLESEGLFIASGIIDDRGDEVVEYLQAKGFIIETVLHQEGWVALVVRKAD</sequence>
<keyword evidence="4 6" id="KW-0808">Transferase</keyword>
<evidence type="ECO:0000256" key="5">
    <source>
        <dbReference type="ARBA" id="ARBA00022691"/>
    </source>
</evidence>
<dbReference type="InterPro" id="IPR050078">
    <property type="entry name" value="Ribosomal_L11_MeTrfase_PrmA"/>
</dbReference>
<dbReference type="InterPro" id="IPR004498">
    <property type="entry name" value="Ribosomal_PrmA_MeTrfase"/>
</dbReference>
<comment type="subcellular location">
    <subcellularLocation>
        <location evidence="6">Cytoplasm</location>
    </subcellularLocation>
</comment>
<evidence type="ECO:0000256" key="3">
    <source>
        <dbReference type="ARBA" id="ARBA00022603"/>
    </source>
</evidence>
<dbReference type="InterPro" id="IPR029063">
    <property type="entry name" value="SAM-dependent_MTases_sf"/>
</dbReference>
<dbReference type="PIRSF" id="PIRSF000401">
    <property type="entry name" value="RPL11_MTase"/>
    <property type="match status" value="1"/>
</dbReference>
<feature type="binding site" evidence="6">
    <location>
        <position position="203"/>
    </location>
    <ligand>
        <name>S-adenosyl-L-methionine</name>
        <dbReference type="ChEBI" id="CHEBI:59789"/>
    </ligand>
</feature>
<evidence type="ECO:0000256" key="4">
    <source>
        <dbReference type="ARBA" id="ARBA00022679"/>
    </source>
</evidence>
<dbReference type="GO" id="GO:0032259">
    <property type="term" value="P:methylation"/>
    <property type="evidence" value="ECO:0007669"/>
    <property type="project" value="UniProtKB-KW"/>
</dbReference>
<dbReference type="AlphaFoldDB" id="A0AAU0UQ07"/>
<dbReference type="HAMAP" id="MF_00735">
    <property type="entry name" value="Methyltr_PrmA"/>
    <property type="match status" value="1"/>
</dbReference>
<dbReference type="RefSeq" id="WP_366924119.1">
    <property type="nucleotide sequence ID" value="NZ_CP121694.1"/>
</dbReference>
<dbReference type="Gene3D" id="3.40.50.150">
    <property type="entry name" value="Vaccinia Virus protein VP39"/>
    <property type="match status" value="1"/>
</dbReference>
<feature type="binding site" evidence="6">
    <location>
        <position position="181"/>
    </location>
    <ligand>
        <name>S-adenosyl-L-methionine</name>
        <dbReference type="ChEBI" id="CHEBI:59789"/>
    </ligand>
</feature>
<dbReference type="Pfam" id="PF06325">
    <property type="entry name" value="PrmA"/>
    <property type="match status" value="1"/>
</dbReference>
<dbReference type="PANTHER" id="PTHR43648">
    <property type="entry name" value="ELECTRON TRANSFER FLAVOPROTEIN BETA SUBUNIT LYSINE METHYLTRANSFERASE"/>
    <property type="match status" value="1"/>
</dbReference>
<keyword evidence="8" id="KW-1185">Reference proteome</keyword>
<evidence type="ECO:0000256" key="6">
    <source>
        <dbReference type="HAMAP-Rule" id="MF_00735"/>
    </source>
</evidence>
<comment type="similarity">
    <text evidence="1 6">Belongs to the methyltransferase superfamily. PrmA family.</text>
</comment>
<dbReference type="EC" id="2.1.1.-" evidence="6"/>